<dbReference type="EMBL" id="CP007139">
    <property type="protein sequence ID" value="AIE85262.1"/>
    <property type="molecule type" value="Genomic_DNA"/>
</dbReference>
<dbReference type="SUPFAM" id="SSF103481">
    <property type="entry name" value="Multidrug resistance efflux transporter EmrE"/>
    <property type="match status" value="2"/>
</dbReference>
<feature type="transmembrane region" description="Helical" evidence="2">
    <location>
        <begin position="36"/>
        <end position="54"/>
    </location>
</feature>
<evidence type="ECO:0000259" key="3">
    <source>
        <dbReference type="Pfam" id="PF00892"/>
    </source>
</evidence>
<feature type="transmembrane region" description="Helical" evidence="2">
    <location>
        <begin position="213"/>
        <end position="231"/>
    </location>
</feature>
<feature type="transmembrane region" description="Helical" evidence="2">
    <location>
        <begin position="96"/>
        <end position="114"/>
    </location>
</feature>
<evidence type="ECO:0000256" key="2">
    <source>
        <dbReference type="SAM" id="Phobius"/>
    </source>
</evidence>
<dbReference type="STRING" id="661478.OP10G_1894"/>
<feature type="transmembrane region" description="Helical" evidence="2">
    <location>
        <begin position="182"/>
        <end position="201"/>
    </location>
</feature>
<organism evidence="4 5">
    <name type="scientific">Fimbriimonas ginsengisoli Gsoil 348</name>
    <dbReference type="NCBI Taxonomy" id="661478"/>
    <lineage>
        <taxon>Bacteria</taxon>
        <taxon>Bacillati</taxon>
        <taxon>Armatimonadota</taxon>
        <taxon>Fimbriimonadia</taxon>
        <taxon>Fimbriimonadales</taxon>
        <taxon>Fimbriimonadaceae</taxon>
        <taxon>Fimbriimonas</taxon>
    </lineage>
</organism>
<dbReference type="RefSeq" id="WP_025226153.1">
    <property type="nucleotide sequence ID" value="NZ_CP007139.1"/>
</dbReference>
<evidence type="ECO:0000256" key="1">
    <source>
        <dbReference type="ARBA" id="ARBA00007362"/>
    </source>
</evidence>
<dbReference type="OrthoDB" id="9790852at2"/>
<keyword evidence="2" id="KW-0812">Transmembrane</keyword>
<keyword evidence="2" id="KW-0472">Membrane</keyword>
<dbReference type="Pfam" id="PF00892">
    <property type="entry name" value="EamA"/>
    <property type="match status" value="2"/>
</dbReference>
<feature type="transmembrane region" description="Helical" evidence="2">
    <location>
        <begin position="243"/>
        <end position="262"/>
    </location>
</feature>
<keyword evidence="5" id="KW-1185">Reference proteome</keyword>
<dbReference type="Proteomes" id="UP000027982">
    <property type="component" value="Chromosome"/>
</dbReference>
<dbReference type="HOGENOM" id="CLU_033863_0_2_0"/>
<dbReference type="GO" id="GO:0016020">
    <property type="term" value="C:membrane"/>
    <property type="evidence" value="ECO:0007669"/>
    <property type="project" value="InterPro"/>
</dbReference>
<evidence type="ECO:0000313" key="4">
    <source>
        <dbReference type="EMBL" id="AIE85262.1"/>
    </source>
</evidence>
<dbReference type="KEGG" id="fgi:OP10G_1894"/>
<keyword evidence="2" id="KW-1133">Transmembrane helix</keyword>
<reference evidence="4 5" key="1">
    <citation type="journal article" date="2014" name="PLoS ONE">
        <title>The first complete genome sequence of the class fimbriimonadia in the phylum armatimonadetes.</title>
        <authorList>
            <person name="Hu Z.Y."/>
            <person name="Wang Y.Z."/>
            <person name="Im W.T."/>
            <person name="Wang S.Y."/>
            <person name="Zhao G.P."/>
            <person name="Zheng H.J."/>
            <person name="Quan Z.X."/>
        </authorList>
    </citation>
    <scope>NUCLEOTIDE SEQUENCE [LARGE SCALE GENOMIC DNA]</scope>
    <source>
        <strain evidence="4">Gsoil 348</strain>
    </source>
</reference>
<comment type="similarity">
    <text evidence="1">Belongs to the EamA transporter family.</text>
</comment>
<dbReference type="AlphaFoldDB" id="A0A068NPG1"/>
<feature type="transmembrane region" description="Helical" evidence="2">
    <location>
        <begin position="66"/>
        <end position="84"/>
    </location>
</feature>
<name>A0A068NPG1_FIMGI</name>
<dbReference type="PANTHER" id="PTHR22911:SF76">
    <property type="entry name" value="EAMA DOMAIN-CONTAINING PROTEIN"/>
    <property type="match status" value="1"/>
</dbReference>
<feature type="domain" description="EamA" evidence="3">
    <location>
        <begin position="152"/>
        <end position="285"/>
    </location>
</feature>
<evidence type="ECO:0000313" key="5">
    <source>
        <dbReference type="Proteomes" id="UP000027982"/>
    </source>
</evidence>
<dbReference type="InterPro" id="IPR000620">
    <property type="entry name" value="EamA_dom"/>
</dbReference>
<feature type="transmembrane region" description="Helical" evidence="2">
    <location>
        <begin position="149"/>
        <end position="170"/>
    </location>
</feature>
<protein>
    <submittedName>
        <fullName evidence="4">Putative membrane protein</fullName>
    </submittedName>
</protein>
<accession>A0A068NPG1</accession>
<feature type="transmembrane region" description="Helical" evidence="2">
    <location>
        <begin position="121"/>
        <end position="137"/>
    </location>
</feature>
<dbReference type="eggNOG" id="COG0697">
    <property type="taxonomic scope" value="Bacteria"/>
</dbReference>
<gene>
    <name evidence="4" type="ORF">OP10G_1894</name>
</gene>
<sequence>MLYPLVLIGGVLAVGAGALFVRIGLEAGMTPLQLSLWRLTLASLLLGIWAVFYQPDSPGLNAKDRARLTLAGICLAFHFVTWMTSLEYISVARSTLLVSITPVFAGILGLFVPAMRPTKSFWIGLAIAAFGVVLVTKPATHGPMGHGSFWVGDGMAIAGALLILPYLLLSQRVQEEHGTARTVTWIYSSAAVCLWIVALSVGQQTVPSNPSMWLAVGGMALFPQLVGHTVFNWSLRHFTAGQVASATLLEPVFAAILAWIFLAERIDAPSALGGAILLAGVLVTLKKPHREVC</sequence>
<proteinExistence type="inferred from homology"/>
<feature type="transmembrane region" description="Helical" evidence="2">
    <location>
        <begin position="268"/>
        <end position="285"/>
    </location>
</feature>
<feature type="domain" description="EamA" evidence="3">
    <location>
        <begin position="5"/>
        <end position="136"/>
    </location>
</feature>
<dbReference type="PANTHER" id="PTHR22911">
    <property type="entry name" value="ACYL-MALONYL CONDENSING ENZYME-RELATED"/>
    <property type="match status" value="1"/>
</dbReference>
<dbReference type="InterPro" id="IPR037185">
    <property type="entry name" value="EmrE-like"/>
</dbReference>